<dbReference type="RefSeq" id="WP_145063557.1">
    <property type="nucleotide sequence ID" value="NZ_CP036287.1"/>
</dbReference>
<organism evidence="1 2">
    <name type="scientific">Engelhardtia mirabilis</name>
    <dbReference type="NCBI Taxonomy" id="2528011"/>
    <lineage>
        <taxon>Bacteria</taxon>
        <taxon>Pseudomonadati</taxon>
        <taxon>Planctomycetota</taxon>
        <taxon>Planctomycetia</taxon>
        <taxon>Planctomycetia incertae sedis</taxon>
        <taxon>Engelhardtia</taxon>
    </lineage>
</organism>
<gene>
    <name evidence="1" type="ORF">Pla133_12740</name>
</gene>
<dbReference type="KEGG" id="pbap:Pla133_12740"/>
<proteinExistence type="predicted"/>
<name>A0A518BGU1_9BACT</name>
<keyword evidence="2" id="KW-1185">Reference proteome</keyword>
<dbReference type="EMBL" id="CP036287">
    <property type="protein sequence ID" value="QDU66208.1"/>
    <property type="molecule type" value="Genomic_DNA"/>
</dbReference>
<evidence type="ECO:0000313" key="2">
    <source>
        <dbReference type="Proteomes" id="UP000316921"/>
    </source>
</evidence>
<reference evidence="1 2" key="1">
    <citation type="submission" date="2019-02" db="EMBL/GenBank/DDBJ databases">
        <title>Deep-cultivation of Planctomycetes and their phenomic and genomic characterization uncovers novel biology.</title>
        <authorList>
            <person name="Wiegand S."/>
            <person name="Jogler M."/>
            <person name="Boedeker C."/>
            <person name="Pinto D."/>
            <person name="Vollmers J."/>
            <person name="Rivas-Marin E."/>
            <person name="Kohn T."/>
            <person name="Peeters S.H."/>
            <person name="Heuer A."/>
            <person name="Rast P."/>
            <person name="Oberbeckmann S."/>
            <person name="Bunk B."/>
            <person name="Jeske O."/>
            <person name="Meyerdierks A."/>
            <person name="Storesund J.E."/>
            <person name="Kallscheuer N."/>
            <person name="Luecker S."/>
            <person name="Lage O.M."/>
            <person name="Pohl T."/>
            <person name="Merkel B.J."/>
            <person name="Hornburger P."/>
            <person name="Mueller R.-W."/>
            <person name="Bruemmer F."/>
            <person name="Labrenz M."/>
            <person name="Spormann A.M."/>
            <person name="Op den Camp H."/>
            <person name="Overmann J."/>
            <person name="Amann R."/>
            <person name="Jetten M.S.M."/>
            <person name="Mascher T."/>
            <person name="Medema M.H."/>
            <person name="Devos D.P."/>
            <person name="Kaster A.-K."/>
            <person name="Ovreas L."/>
            <person name="Rohde M."/>
            <person name="Galperin M.Y."/>
            <person name="Jogler C."/>
        </authorList>
    </citation>
    <scope>NUCLEOTIDE SEQUENCE [LARGE SCALE GENOMIC DNA]</scope>
    <source>
        <strain evidence="1 2">Pla133</strain>
    </source>
</reference>
<evidence type="ECO:0000313" key="1">
    <source>
        <dbReference type="EMBL" id="QDU66208.1"/>
    </source>
</evidence>
<accession>A0A518BGU1</accession>
<protein>
    <submittedName>
        <fullName evidence="1">Uncharacterized protein</fullName>
    </submittedName>
</protein>
<sequence length="465" mass="49094">MSSIRRFALLFVLLGSLLPGLARAEDLGRLGIVGRTLFGPTQSGSAAVGLDIEVVWTAFVSEASSETLDLSTDVEIRVGNYSETRTVRVLANPGAGVCSEDNYGQPCGTGLVDDQTVELICLGDGVVHGQFPWITTKFPAVPTSMFEPGDQIFVTLTPAAGAEPELDTSDDFVVETTASPTFYDRSFSSVELKPVAGIPDTYDIVVEYRQAFNTSIPPLDLRTDIVMEQGGKTTVFETWCGPWLIAPSSGCGDACVEQTCAVISCGGETVAKMFCQPVENAWGQFSCACISEPIQYTIPSVQLKADDCLVLSLAAPAGAMSDPAGLDHDQWVVCSNEAQSATYGKGKAGTLGVPTLDSIAQPVPGQMVGIKMKEALPGASPILLLGFEPIELPFDDGLLLVNPVSVIFLATPVAGDGSLTLKWQMEANPDLCGVGAYYQVMFMDAGAAGPLHLAMTNGLNHVFGW</sequence>
<dbReference type="AlphaFoldDB" id="A0A518BGU1"/>
<dbReference type="Proteomes" id="UP000316921">
    <property type="component" value="Chromosome"/>
</dbReference>